<sequence length="113" mass="11882">MLEHAAAASLPLWRSTVEHGVVASLELQHAGEDRRGRRHAPAWCTRRLLSKSGSDHRAFVVEAGVVPMLVPLLNSPDAGLQLNAASGAAGGHPPYTAAMVVVKRCTNANPDGT</sequence>
<dbReference type="Pfam" id="PF00514">
    <property type="entry name" value="Arm"/>
    <property type="match status" value="1"/>
</dbReference>
<evidence type="ECO:0000313" key="1">
    <source>
        <dbReference type="EMBL" id="KAK1663719.1"/>
    </source>
</evidence>
<accession>A0AAD8STV9</accession>
<dbReference type="EMBL" id="JAUUTY010000003">
    <property type="protein sequence ID" value="KAK1663719.1"/>
    <property type="molecule type" value="Genomic_DNA"/>
</dbReference>
<dbReference type="SUPFAM" id="SSF48371">
    <property type="entry name" value="ARM repeat"/>
    <property type="match status" value="1"/>
</dbReference>
<name>A0AAD8STV9_LOLMU</name>
<dbReference type="Gene3D" id="1.25.10.10">
    <property type="entry name" value="Leucine-rich Repeat Variant"/>
    <property type="match status" value="1"/>
</dbReference>
<proteinExistence type="predicted"/>
<dbReference type="Proteomes" id="UP001231189">
    <property type="component" value="Unassembled WGS sequence"/>
</dbReference>
<keyword evidence="2" id="KW-1185">Reference proteome</keyword>
<dbReference type="AlphaFoldDB" id="A0AAD8STV9"/>
<evidence type="ECO:0000313" key="2">
    <source>
        <dbReference type="Proteomes" id="UP001231189"/>
    </source>
</evidence>
<protein>
    <submittedName>
        <fullName evidence="1">Uncharacterized protein</fullName>
    </submittedName>
</protein>
<dbReference type="InterPro" id="IPR011989">
    <property type="entry name" value="ARM-like"/>
</dbReference>
<organism evidence="1 2">
    <name type="scientific">Lolium multiflorum</name>
    <name type="common">Italian ryegrass</name>
    <name type="synonym">Lolium perenne subsp. multiflorum</name>
    <dbReference type="NCBI Taxonomy" id="4521"/>
    <lineage>
        <taxon>Eukaryota</taxon>
        <taxon>Viridiplantae</taxon>
        <taxon>Streptophyta</taxon>
        <taxon>Embryophyta</taxon>
        <taxon>Tracheophyta</taxon>
        <taxon>Spermatophyta</taxon>
        <taxon>Magnoliopsida</taxon>
        <taxon>Liliopsida</taxon>
        <taxon>Poales</taxon>
        <taxon>Poaceae</taxon>
        <taxon>BOP clade</taxon>
        <taxon>Pooideae</taxon>
        <taxon>Poodae</taxon>
        <taxon>Poeae</taxon>
        <taxon>Poeae Chloroplast Group 2 (Poeae type)</taxon>
        <taxon>Loliodinae</taxon>
        <taxon>Loliinae</taxon>
        <taxon>Lolium</taxon>
    </lineage>
</organism>
<gene>
    <name evidence="1" type="ORF">QYE76_051878</name>
</gene>
<dbReference type="InterPro" id="IPR016024">
    <property type="entry name" value="ARM-type_fold"/>
</dbReference>
<reference evidence="1" key="1">
    <citation type="submission" date="2023-07" db="EMBL/GenBank/DDBJ databases">
        <title>A chromosome-level genome assembly of Lolium multiflorum.</title>
        <authorList>
            <person name="Chen Y."/>
            <person name="Copetti D."/>
            <person name="Kolliker R."/>
            <person name="Studer B."/>
        </authorList>
    </citation>
    <scope>NUCLEOTIDE SEQUENCE</scope>
    <source>
        <strain evidence="1">02402/16</strain>
        <tissue evidence="1">Leaf</tissue>
    </source>
</reference>
<comment type="caution">
    <text evidence="1">The sequence shown here is derived from an EMBL/GenBank/DDBJ whole genome shotgun (WGS) entry which is preliminary data.</text>
</comment>
<dbReference type="InterPro" id="IPR000225">
    <property type="entry name" value="Armadillo"/>
</dbReference>